<dbReference type="EMBL" id="GBRH01201570">
    <property type="protein sequence ID" value="JAD96325.1"/>
    <property type="molecule type" value="Transcribed_RNA"/>
</dbReference>
<dbReference type="AlphaFoldDB" id="A0A0A9EEM4"/>
<organism evidence="1">
    <name type="scientific">Arundo donax</name>
    <name type="common">Giant reed</name>
    <name type="synonym">Donax arundinaceus</name>
    <dbReference type="NCBI Taxonomy" id="35708"/>
    <lineage>
        <taxon>Eukaryota</taxon>
        <taxon>Viridiplantae</taxon>
        <taxon>Streptophyta</taxon>
        <taxon>Embryophyta</taxon>
        <taxon>Tracheophyta</taxon>
        <taxon>Spermatophyta</taxon>
        <taxon>Magnoliopsida</taxon>
        <taxon>Liliopsida</taxon>
        <taxon>Poales</taxon>
        <taxon>Poaceae</taxon>
        <taxon>PACMAD clade</taxon>
        <taxon>Arundinoideae</taxon>
        <taxon>Arundineae</taxon>
        <taxon>Arundo</taxon>
    </lineage>
</organism>
<accession>A0A0A9EEM4</accession>
<reference evidence="1" key="2">
    <citation type="journal article" date="2015" name="Data Brief">
        <title>Shoot transcriptome of the giant reed, Arundo donax.</title>
        <authorList>
            <person name="Barrero R.A."/>
            <person name="Guerrero F.D."/>
            <person name="Moolhuijzen P."/>
            <person name="Goolsby J.A."/>
            <person name="Tidwell J."/>
            <person name="Bellgard S.E."/>
            <person name="Bellgard M.I."/>
        </authorList>
    </citation>
    <scope>NUCLEOTIDE SEQUENCE</scope>
    <source>
        <tissue evidence="1">Shoot tissue taken approximately 20 cm above the soil surface</tissue>
    </source>
</reference>
<protein>
    <submittedName>
        <fullName evidence="1">Uncharacterized protein</fullName>
    </submittedName>
</protein>
<sequence>MEPKHALPRAVDAFEQVDLLLCVRPLAHALLPLGLRLRPRLLHELPQRQVRLLRGRQHHGPQLHRLLPSSPAIARHSAEPPRCYPCQHFDTTCWTDRVALHRMEGSAERGERSIPAG</sequence>
<reference evidence="1" key="1">
    <citation type="submission" date="2014-09" db="EMBL/GenBank/DDBJ databases">
        <authorList>
            <person name="Magalhaes I.L.F."/>
            <person name="Oliveira U."/>
            <person name="Santos F.R."/>
            <person name="Vidigal T.H.D.A."/>
            <person name="Brescovit A.D."/>
            <person name="Santos A.J."/>
        </authorList>
    </citation>
    <scope>NUCLEOTIDE SEQUENCE</scope>
    <source>
        <tissue evidence="1">Shoot tissue taken approximately 20 cm above the soil surface</tissue>
    </source>
</reference>
<evidence type="ECO:0000313" key="1">
    <source>
        <dbReference type="EMBL" id="JAD96325.1"/>
    </source>
</evidence>
<name>A0A0A9EEM4_ARUDO</name>
<proteinExistence type="predicted"/>